<reference evidence="2" key="1">
    <citation type="submission" date="2014-10" db="EMBL/GenBank/DDBJ databases">
        <title>Genome sequencing of Vitellibacter sp. D-24.</title>
        <authorList>
            <person name="Thevarajoo S."/>
            <person name="Selvaratnam C."/>
            <person name="Goh K.M."/>
            <person name="Chong C.S."/>
        </authorList>
    </citation>
    <scope>NUCLEOTIDE SEQUENCE [LARGE SCALE GENOMIC DNA]</scope>
    <source>
        <strain evidence="2">D-24</strain>
    </source>
</reference>
<gene>
    <name evidence="1" type="ORF">LS48_03625</name>
</gene>
<dbReference type="AlphaFoldDB" id="A0A137RJY9"/>
<dbReference type="OrthoDB" id="1257726at2"/>
<evidence type="ECO:0000313" key="1">
    <source>
        <dbReference type="EMBL" id="KXO00506.1"/>
    </source>
</evidence>
<proteinExistence type="predicted"/>
<evidence type="ECO:0008006" key="3">
    <source>
        <dbReference type="Google" id="ProtNLM"/>
    </source>
</evidence>
<reference evidence="1 2" key="2">
    <citation type="journal article" date="2016" name="Int. J. Syst. Evol. Microbiol.">
        <title>Vitellibacter aquimaris sp. nov., a marine bacterium isolated from seawater.</title>
        <authorList>
            <person name="Thevarajoo S."/>
            <person name="Selvaratnam C."/>
            <person name="Goh K.M."/>
            <person name="Hong K.W."/>
            <person name="Chan X.Y."/>
            <person name="Chan K.G."/>
            <person name="Chong C.S."/>
        </authorList>
    </citation>
    <scope>NUCLEOTIDE SEQUENCE [LARGE SCALE GENOMIC DNA]</scope>
    <source>
        <strain evidence="1 2">D-24</strain>
    </source>
</reference>
<accession>A0A137RJY9</accession>
<dbReference type="RefSeq" id="WP_062620060.1">
    <property type="nucleotide sequence ID" value="NZ_JRWG01000002.1"/>
</dbReference>
<comment type="caution">
    <text evidence="1">The sequence shown here is derived from an EMBL/GenBank/DDBJ whole genome shotgun (WGS) entry which is preliminary data.</text>
</comment>
<sequence>MKKYVLALFVFSVLISCKDNPVSKKIKETKDAVSNSTNAVQEMTNMQEDIKDLQETTPLTNEELKSWLPEEVEGMNRISYKAGQAGMMNISSIEATYANEDKSKKFSISIIDGAGQVGAAATMGIRMVMSQDFEEEDENGSRRTVTKNGKKAIEEYRTGNNKSKIQLMEGNRFYLEANGTNMDLDETWDAIEDLNIEKLG</sequence>
<evidence type="ECO:0000313" key="2">
    <source>
        <dbReference type="Proteomes" id="UP000070138"/>
    </source>
</evidence>
<dbReference type="Proteomes" id="UP000070138">
    <property type="component" value="Unassembled WGS sequence"/>
</dbReference>
<dbReference type="STRING" id="1548749.LS48_03625"/>
<dbReference type="PROSITE" id="PS51257">
    <property type="entry name" value="PROKAR_LIPOPROTEIN"/>
    <property type="match status" value="1"/>
</dbReference>
<keyword evidence="2" id="KW-1185">Reference proteome</keyword>
<dbReference type="EMBL" id="JRWG01000002">
    <property type="protein sequence ID" value="KXO00506.1"/>
    <property type="molecule type" value="Genomic_DNA"/>
</dbReference>
<organism evidence="1 2">
    <name type="scientific">Aequorivita aquimaris</name>
    <dbReference type="NCBI Taxonomy" id="1548749"/>
    <lineage>
        <taxon>Bacteria</taxon>
        <taxon>Pseudomonadati</taxon>
        <taxon>Bacteroidota</taxon>
        <taxon>Flavobacteriia</taxon>
        <taxon>Flavobacteriales</taxon>
        <taxon>Flavobacteriaceae</taxon>
        <taxon>Aequorivita</taxon>
    </lineage>
</organism>
<name>A0A137RJY9_9FLAO</name>
<protein>
    <recommendedName>
        <fullName evidence="3">Lipoprotein</fullName>
    </recommendedName>
</protein>